<evidence type="ECO:0000313" key="2">
    <source>
        <dbReference type="EMBL" id="TWX54333.1"/>
    </source>
</evidence>
<dbReference type="EMBL" id="VOLQ01000050">
    <property type="protein sequence ID" value="TWX63170.1"/>
    <property type="molecule type" value="Genomic_DNA"/>
</dbReference>
<accession>A0A5C6Q2Z0</accession>
<evidence type="ECO:0000313" key="5">
    <source>
        <dbReference type="Proteomes" id="UP000321917"/>
    </source>
</evidence>
<keyword evidence="1" id="KW-1133">Transmembrane helix</keyword>
<dbReference type="EMBL" id="VOLR01000037">
    <property type="protein sequence ID" value="TWX54333.1"/>
    <property type="molecule type" value="Genomic_DNA"/>
</dbReference>
<sequence>MKKNSIPQFIGVIISFIAIWLVNDFFLVDQCLDNSGTFNYSKGECVLVNGEIQASDLGKYLIAIYFFMGLLIALSVSMLIQKICKAEQK</sequence>
<dbReference type="AlphaFoldDB" id="A0A5C6Q2Z0"/>
<evidence type="ECO:0000256" key="1">
    <source>
        <dbReference type="SAM" id="Phobius"/>
    </source>
</evidence>
<dbReference type="RefSeq" id="WP_146801037.1">
    <property type="nucleotide sequence ID" value="NZ_VOLP01000036.1"/>
</dbReference>
<keyword evidence="1" id="KW-0472">Membrane</keyword>
<feature type="transmembrane region" description="Helical" evidence="1">
    <location>
        <begin position="60"/>
        <end position="80"/>
    </location>
</feature>
<dbReference type="OrthoDB" id="6228480at2"/>
<comment type="caution">
    <text evidence="3">The sequence shown here is derived from an EMBL/GenBank/DDBJ whole genome shotgun (WGS) entry which is preliminary data.</text>
</comment>
<dbReference type="Proteomes" id="UP000321917">
    <property type="component" value="Unassembled WGS sequence"/>
</dbReference>
<reference evidence="3 5" key="1">
    <citation type="submission" date="2019-07" db="EMBL/GenBank/DDBJ databases">
        <title>Genomes of sea-ice associated Colwellia species.</title>
        <authorList>
            <person name="Bowman J.P."/>
        </authorList>
    </citation>
    <scope>NUCLEOTIDE SEQUENCE [LARGE SCALE GENOMIC DNA]</scope>
    <source>
        <strain evidence="2 4">ACAM 607</strain>
        <strain evidence="3 5">IC036</strain>
    </source>
</reference>
<evidence type="ECO:0000313" key="3">
    <source>
        <dbReference type="EMBL" id="TWX63170.1"/>
    </source>
</evidence>
<feature type="transmembrane region" description="Helical" evidence="1">
    <location>
        <begin position="9"/>
        <end position="28"/>
    </location>
</feature>
<name>A0A5C6Q2Z0_9GAMM</name>
<gene>
    <name evidence="2" type="ORF">ESZ26_17935</name>
    <name evidence="3" type="ORF">ESZ27_17590</name>
</gene>
<keyword evidence="4" id="KW-1185">Reference proteome</keyword>
<proteinExistence type="predicted"/>
<keyword evidence="1" id="KW-0812">Transmembrane</keyword>
<dbReference type="Proteomes" id="UP000321525">
    <property type="component" value="Unassembled WGS sequence"/>
</dbReference>
<protein>
    <submittedName>
        <fullName evidence="3">Uncharacterized protein</fullName>
    </submittedName>
</protein>
<evidence type="ECO:0000313" key="4">
    <source>
        <dbReference type="Proteomes" id="UP000321525"/>
    </source>
</evidence>
<organism evidence="3 5">
    <name type="scientific">Colwellia hornerae</name>
    <dbReference type="NCBI Taxonomy" id="89402"/>
    <lineage>
        <taxon>Bacteria</taxon>
        <taxon>Pseudomonadati</taxon>
        <taxon>Pseudomonadota</taxon>
        <taxon>Gammaproteobacteria</taxon>
        <taxon>Alteromonadales</taxon>
        <taxon>Colwelliaceae</taxon>
        <taxon>Colwellia</taxon>
    </lineage>
</organism>